<organism evidence="7 8">
    <name type="scientific">Forsythia ovata</name>
    <dbReference type="NCBI Taxonomy" id="205694"/>
    <lineage>
        <taxon>Eukaryota</taxon>
        <taxon>Viridiplantae</taxon>
        <taxon>Streptophyta</taxon>
        <taxon>Embryophyta</taxon>
        <taxon>Tracheophyta</taxon>
        <taxon>Spermatophyta</taxon>
        <taxon>Magnoliopsida</taxon>
        <taxon>eudicotyledons</taxon>
        <taxon>Gunneridae</taxon>
        <taxon>Pentapetalae</taxon>
        <taxon>asterids</taxon>
        <taxon>lamiids</taxon>
        <taxon>Lamiales</taxon>
        <taxon>Oleaceae</taxon>
        <taxon>Forsythieae</taxon>
        <taxon>Forsythia</taxon>
    </lineage>
</organism>
<dbReference type="InterPro" id="IPR015345">
    <property type="entry name" value="Cytokinin_DH_FAD/cytokin-bd"/>
</dbReference>
<dbReference type="InterPro" id="IPR016164">
    <property type="entry name" value="FAD-linked_Oxase-like_C"/>
</dbReference>
<evidence type="ECO:0000313" key="8">
    <source>
        <dbReference type="Proteomes" id="UP001604277"/>
    </source>
</evidence>
<evidence type="ECO:0000256" key="3">
    <source>
        <dbReference type="ARBA" id="ARBA00022630"/>
    </source>
</evidence>
<dbReference type="AlphaFoldDB" id="A0ABD1SKN3"/>
<protein>
    <submittedName>
        <fullName evidence="7">Cytokinin dehydrogenase</fullName>
    </submittedName>
</protein>
<dbReference type="InterPro" id="IPR016170">
    <property type="entry name" value="Cytok_DH_C_sf"/>
</dbReference>
<name>A0ABD1SKN3_9LAMI</name>
<evidence type="ECO:0000256" key="2">
    <source>
        <dbReference type="ARBA" id="ARBA00005466"/>
    </source>
</evidence>
<keyword evidence="3" id="KW-0285">Flavoprotein</keyword>
<dbReference type="Proteomes" id="UP001604277">
    <property type="component" value="Unassembled WGS sequence"/>
</dbReference>
<accession>A0ABD1SKN3</accession>
<evidence type="ECO:0000256" key="5">
    <source>
        <dbReference type="ARBA" id="ARBA00023002"/>
    </source>
</evidence>
<keyword evidence="5" id="KW-0560">Oxidoreductase</keyword>
<keyword evidence="8" id="KW-1185">Reference proteome</keyword>
<feature type="domain" description="Cytokinin dehydrogenase 1 FAD/cytokinin binding" evidence="6">
    <location>
        <begin position="27"/>
        <end position="123"/>
    </location>
</feature>
<evidence type="ECO:0000259" key="6">
    <source>
        <dbReference type="Pfam" id="PF09265"/>
    </source>
</evidence>
<comment type="similarity">
    <text evidence="2">Belongs to the oxygen-dependent FAD-linked oxidoreductase family.</text>
</comment>
<dbReference type="PANTHER" id="PTHR13878">
    <property type="entry name" value="GULONOLACTONE OXIDASE"/>
    <property type="match status" value="1"/>
</dbReference>
<gene>
    <name evidence="7" type="ORF">Fot_35121</name>
</gene>
<dbReference type="InterPro" id="IPR050432">
    <property type="entry name" value="FAD-linked_Oxidoreductases_BP"/>
</dbReference>
<dbReference type="SUPFAM" id="SSF55103">
    <property type="entry name" value="FAD-linked oxidases, C-terminal domain"/>
    <property type="match status" value="1"/>
</dbReference>
<proteinExistence type="inferred from homology"/>
<evidence type="ECO:0000313" key="7">
    <source>
        <dbReference type="EMBL" id="KAL2501273.1"/>
    </source>
</evidence>
<dbReference type="PANTHER" id="PTHR13878:SF127">
    <property type="entry name" value="CYTOKININ DEHYDROGENASE 3"/>
    <property type="match status" value="1"/>
</dbReference>
<keyword evidence="4" id="KW-0274">FAD</keyword>
<dbReference type="Pfam" id="PF09265">
    <property type="entry name" value="Cytokin-bind"/>
    <property type="match status" value="1"/>
</dbReference>
<feature type="non-terminal residue" evidence="7">
    <location>
        <position position="1"/>
    </location>
</feature>
<comment type="cofactor">
    <cofactor evidence="1">
        <name>FAD</name>
        <dbReference type="ChEBI" id="CHEBI:57692"/>
    </cofactor>
</comment>
<reference evidence="8" key="1">
    <citation type="submission" date="2024-07" db="EMBL/GenBank/DDBJ databases">
        <title>Two chromosome-level genome assemblies of Korean endemic species Abeliophyllum distichum and Forsythia ovata (Oleaceae).</title>
        <authorList>
            <person name="Jang H."/>
        </authorList>
    </citation>
    <scope>NUCLEOTIDE SEQUENCE [LARGE SCALE GENOMIC DNA]</scope>
</reference>
<dbReference type="GO" id="GO:0016491">
    <property type="term" value="F:oxidoreductase activity"/>
    <property type="evidence" value="ECO:0007669"/>
    <property type="project" value="UniProtKB-KW"/>
</dbReference>
<dbReference type="Gene3D" id="3.40.462.10">
    <property type="entry name" value="FAD-linked oxidases, C-terminal domain"/>
    <property type="match status" value="1"/>
</dbReference>
<evidence type="ECO:0000256" key="4">
    <source>
        <dbReference type="ARBA" id="ARBA00022827"/>
    </source>
</evidence>
<dbReference type="EMBL" id="JBFOLJ010000010">
    <property type="protein sequence ID" value="KAL2501273.1"/>
    <property type="molecule type" value="Genomic_DNA"/>
</dbReference>
<comment type="caution">
    <text evidence="7">The sequence shown here is derived from an EMBL/GenBank/DDBJ whole genome shotgun (WGS) entry which is preliminary data.</text>
</comment>
<sequence length="140" mass="16242">MPKGSNEWTQLLGHVSLNSNSYDLIRQVRKDILWLTLKSDYLDINLVQIDDKLEVQMLQEGLNFIPGFTFTRDETYVDFLNRVRRGEITLKSKGLWDVPHPWLNLFVPKSHILDFNAGVFVDSNSQTKEDHRAPTCLPNN</sequence>
<evidence type="ECO:0000256" key="1">
    <source>
        <dbReference type="ARBA" id="ARBA00001974"/>
    </source>
</evidence>